<accession>A0A1I6QU69</accession>
<dbReference type="GO" id="GO:0008967">
    <property type="term" value="F:phosphoglycolate phosphatase activity"/>
    <property type="evidence" value="ECO:0007669"/>
    <property type="project" value="TreeGrafter"/>
</dbReference>
<dbReference type="EMBL" id="FOZS01000001">
    <property type="protein sequence ID" value="SFS55993.1"/>
    <property type="molecule type" value="Genomic_DNA"/>
</dbReference>
<dbReference type="InterPro" id="IPR023214">
    <property type="entry name" value="HAD_sf"/>
</dbReference>
<name>A0A1I6QU69_9EURY</name>
<dbReference type="NCBIfam" id="TIGR01549">
    <property type="entry name" value="HAD-SF-IA-v1"/>
    <property type="match status" value="1"/>
</dbReference>
<dbReference type="Proteomes" id="UP000199199">
    <property type="component" value="Unassembled WGS sequence"/>
</dbReference>
<keyword evidence="3" id="KW-1185">Reference proteome</keyword>
<dbReference type="CDD" id="cd01427">
    <property type="entry name" value="HAD_like"/>
    <property type="match status" value="1"/>
</dbReference>
<dbReference type="InterPro" id="IPR006439">
    <property type="entry name" value="HAD-SF_hydro_IA"/>
</dbReference>
<dbReference type="Pfam" id="PF13419">
    <property type="entry name" value="HAD_2"/>
    <property type="match status" value="1"/>
</dbReference>
<evidence type="ECO:0000256" key="1">
    <source>
        <dbReference type="ARBA" id="ARBA00007958"/>
    </source>
</evidence>
<dbReference type="Gene3D" id="3.40.50.1000">
    <property type="entry name" value="HAD superfamily/HAD-like"/>
    <property type="match status" value="1"/>
</dbReference>
<dbReference type="SFLD" id="SFLDG01129">
    <property type="entry name" value="C1.5:_HAD__Beta-PGM__Phosphata"/>
    <property type="match status" value="1"/>
</dbReference>
<dbReference type="PANTHER" id="PTHR43434">
    <property type="entry name" value="PHOSPHOGLYCOLATE PHOSPHATASE"/>
    <property type="match status" value="1"/>
</dbReference>
<gene>
    <name evidence="2" type="ORF">SAMN04488556_1565</name>
</gene>
<dbReference type="GO" id="GO:0006281">
    <property type="term" value="P:DNA repair"/>
    <property type="evidence" value="ECO:0007669"/>
    <property type="project" value="TreeGrafter"/>
</dbReference>
<organism evidence="2 3">
    <name type="scientific">Halostagnicola kamekurae</name>
    <dbReference type="NCBI Taxonomy" id="619731"/>
    <lineage>
        <taxon>Archaea</taxon>
        <taxon>Methanobacteriati</taxon>
        <taxon>Methanobacteriota</taxon>
        <taxon>Stenosarchaea group</taxon>
        <taxon>Halobacteria</taxon>
        <taxon>Halobacteriales</taxon>
        <taxon>Natrialbaceae</taxon>
        <taxon>Halostagnicola</taxon>
    </lineage>
</organism>
<proteinExistence type="inferred from homology"/>
<dbReference type="SFLD" id="SFLDS00003">
    <property type="entry name" value="Haloacid_Dehalogenase"/>
    <property type="match status" value="1"/>
</dbReference>
<dbReference type="PANTHER" id="PTHR43434:SF1">
    <property type="entry name" value="PHOSPHOGLYCOLATE PHOSPHATASE"/>
    <property type="match status" value="1"/>
</dbReference>
<dbReference type="OrthoDB" id="115864at2157"/>
<dbReference type="SUPFAM" id="SSF56784">
    <property type="entry name" value="HAD-like"/>
    <property type="match status" value="1"/>
</dbReference>
<dbReference type="RefSeq" id="WP_092903228.1">
    <property type="nucleotide sequence ID" value="NZ_FOZS01000001.1"/>
</dbReference>
<evidence type="ECO:0000313" key="3">
    <source>
        <dbReference type="Proteomes" id="UP000199199"/>
    </source>
</evidence>
<evidence type="ECO:0000313" key="2">
    <source>
        <dbReference type="EMBL" id="SFS55993.1"/>
    </source>
</evidence>
<reference evidence="3" key="1">
    <citation type="submission" date="2016-10" db="EMBL/GenBank/DDBJ databases">
        <authorList>
            <person name="Varghese N."/>
            <person name="Submissions S."/>
        </authorList>
    </citation>
    <scope>NUCLEOTIDE SEQUENCE [LARGE SCALE GENOMIC DNA]</scope>
    <source>
        <strain evidence="3">DSM 22427</strain>
    </source>
</reference>
<dbReference type="InterPro" id="IPR041492">
    <property type="entry name" value="HAD_2"/>
</dbReference>
<dbReference type="InterPro" id="IPR050155">
    <property type="entry name" value="HAD-like_hydrolase_sf"/>
</dbReference>
<dbReference type="AlphaFoldDB" id="A0A1I6QU69"/>
<dbReference type="InterPro" id="IPR036412">
    <property type="entry name" value="HAD-like_sf"/>
</dbReference>
<sequence>MTTYDTVLFDSDGVLVEPPARETQAGATRDAFRSVGTTTVEPHHVDAIVAGVSLEDLYDICSIYDLEPERFWEVRERLDEKSQFEKFRDRSRTRYDDVTAISDLRQRCGVVSNNHHSTIEFVLDHFDLHSLFETYYGREKTLESLRLKKPNTHYLDSALADLEADSALYVGDSESDVIAAHRAGMDSVFVRRDHCRSLDLSVTPTYEVSDLLELPNIVDHPDTGR</sequence>
<protein>
    <submittedName>
        <fullName evidence="2">Haloacid dehalogenase superfamily, subfamily IA, variant 1 with third motif having Dx(3-4)D or Dx(3-4)E</fullName>
    </submittedName>
</protein>
<comment type="similarity">
    <text evidence="1">Belongs to the HAD-like hydrolase superfamily.</text>
</comment>